<dbReference type="NCBIfam" id="NF003814">
    <property type="entry name" value="PRK05406.1-3"/>
    <property type="match status" value="1"/>
</dbReference>
<dbReference type="NCBIfam" id="NF003816">
    <property type="entry name" value="PRK05406.1-5"/>
    <property type="match status" value="1"/>
</dbReference>
<evidence type="ECO:0000313" key="2">
    <source>
        <dbReference type="Proteomes" id="UP000286976"/>
    </source>
</evidence>
<organism evidence="1 2">
    <name type="scientific">Aliidiomarina taiwanensis</name>
    <dbReference type="NCBI Taxonomy" id="946228"/>
    <lineage>
        <taxon>Bacteria</taxon>
        <taxon>Pseudomonadati</taxon>
        <taxon>Pseudomonadota</taxon>
        <taxon>Gammaproteobacteria</taxon>
        <taxon>Alteromonadales</taxon>
        <taxon>Idiomarinaceae</taxon>
        <taxon>Aliidiomarina</taxon>
    </lineage>
</organism>
<gene>
    <name evidence="1" type="ORF">CWE15_03975</name>
</gene>
<evidence type="ECO:0000313" key="1">
    <source>
        <dbReference type="EMBL" id="RUO44339.1"/>
    </source>
</evidence>
<accession>A0A432XAF5</accession>
<dbReference type="RefSeq" id="WP_126756741.1">
    <property type="nucleotide sequence ID" value="NZ_PIPQ01000001.1"/>
</dbReference>
<dbReference type="GO" id="GO:0005975">
    <property type="term" value="P:carbohydrate metabolic process"/>
    <property type="evidence" value="ECO:0007669"/>
    <property type="project" value="InterPro"/>
</dbReference>
<evidence type="ECO:0008006" key="3">
    <source>
        <dbReference type="Google" id="ProtNLM"/>
    </source>
</evidence>
<dbReference type="PANTHER" id="PTHR30292">
    <property type="entry name" value="UNCHARACTERIZED PROTEIN YBGL-RELATED"/>
    <property type="match status" value="1"/>
</dbReference>
<sequence>MHSPLLLNADLGEGFGPWRMGNDEVIMPLIHCANIATGFHASDPVTMQRTVRLAVKHDVMIGAHPGYPDKEGFGRRSMACSLEEITAMVIYQVSALQGMCRAEGGVLGYVKPHGALYNDMMEKLPVFEAVLRGVAAVDPSLPLVVLATNNFELYNNEAALQQVTLWPEAFADRAYTKEGLLMARHVKGSVHQTKAAILAQARMIAEHRQVRCHQGTLLDLPVVTLCVHGDNPESVATVADIRNMLDELEQGHA</sequence>
<dbReference type="EMBL" id="PIPQ01000001">
    <property type="protein sequence ID" value="RUO44339.1"/>
    <property type="molecule type" value="Genomic_DNA"/>
</dbReference>
<comment type="caution">
    <text evidence="1">The sequence shown here is derived from an EMBL/GenBank/DDBJ whole genome shotgun (WGS) entry which is preliminary data.</text>
</comment>
<dbReference type="Gene3D" id="3.20.20.370">
    <property type="entry name" value="Glycoside hydrolase/deacetylase"/>
    <property type="match status" value="1"/>
</dbReference>
<keyword evidence="2" id="KW-1185">Reference proteome</keyword>
<dbReference type="AlphaFoldDB" id="A0A432XAF5"/>
<dbReference type="OrthoDB" id="9773478at2"/>
<name>A0A432XAF5_9GAMM</name>
<dbReference type="InterPro" id="IPR011330">
    <property type="entry name" value="Glyco_hydro/deAcase_b/a-brl"/>
</dbReference>
<dbReference type="SUPFAM" id="SSF88713">
    <property type="entry name" value="Glycoside hydrolase/deacetylase"/>
    <property type="match status" value="1"/>
</dbReference>
<protein>
    <recommendedName>
        <fullName evidence="3">LamB/YcsF family protein</fullName>
    </recommendedName>
</protein>
<dbReference type="CDD" id="cd10787">
    <property type="entry name" value="LamB_YcsF_like"/>
    <property type="match status" value="1"/>
</dbReference>
<proteinExistence type="predicted"/>
<dbReference type="Proteomes" id="UP000286976">
    <property type="component" value="Unassembled WGS sequence"/>
</dbReference>
<dbReference type="InterPro" id="IPR005501">
    <property type="entry name" value="LamB/YcsF/PxpA-like"/>
</dbReference>
<dbReference type="PANTHER" id="PTHR30292:SF0">
    <property type="entry name" value="5-OXOPROLINASE SUBUNIT A"/>
    <property type="match status" value="1"/>
</dbReference>
<dbReference type="Pfam" id="PF03746">
    <property type="entry name" value="LamB_YcsF"/>
    <property type="match status" value="1"/>
</dbReference>
<reference evidence="1 2" key="1">
    <citation type="journal article" date="2011" name="Front. Microbiol.">
        <title>Genomic signatures of strain selection and enhancement in Bacillus atrophaeus var. globigii, a historical biowarfare simulant.</title>
        <authorList>
            <person name="Gibbons H.S."/>
            <person name="Broomall S.M."/>
            <person name="McNew L.A."/>
            <person name="Daligault H."/>
            <person name="Chapman C."/>
            <person name="Bruce D."/>
            <person name="Karavis M."/>
            <person name="Krepps M."/>
            <person name="McGregor P.A."/>
            <person name="Hong C."/>
            <person name="Park K.H."/>
            <person name="Akmal A."/>
            <person name="Feldman A."/>
            <person name="Lin J.S."/>
            <person name="Chang W.E."/>
            <person name="Higgs B.W."/>
            <person name="Demirev P."/>
            <person name="Lindquist J."/>
            <person name="Liem A."/>
            <person name="Fochler E."/>
            <person name="Read T.D."/>
            <person name="Tapia R."/>
            <person name="Johnson S."/>
            <person name="Bishop-Lilly K.A."/>
            <person name="Detter C."/>
            <person name="Han C."/>
            <person name="Sozhamannan S."/>
            <person name="Rosenzweig C.N."/>
            <person name="Skowronski E.W."/>
        </authorList>
    </citation>
    <scope>NUCLEOTIDE SEQUENCE [LARGE SCALE GENOMIC DNA]</scope>
    <source>
        <strain evidence="1 2">AIT1</strain>
    </source>
</reference>